<dbReference type="GO" id="GO:0006047">
    <property type="term" value="P:UDP-N-acetylglucosamine metabolic process"/>
    <property type="evidence" value="ECO:0007669"/>
    <property type="project" value="TreeGrafter"/>
</dbReference>
<dbReference type="PROSITE" id="PS51464">
    <property type="entry name" value="SIS"/>
    <property type="match status" value="1"/>
</dbReference>
<dbReference type="EMBL" id="DXBC01000121">
    <property type="protein sequence ID" value="HIZ79660.1"/>
    <property type="molecule type" value="Genomic_DNA"/>
</dbReference>
<dbReference type="GO" id="GO:0006002">
    <property type="term" value="P:fructose 6-phosphate metabolic process"/>
    <property type="evidence" value="ECO:0007669"/>
    <property type="project" value="TreeGrafter"/>
</dbReference>
<comment type="catalytic activity">
    <reaction evidence="1">
        <text>D-fructose 6-phosphate + L-glutamine = D-glucosamine 6-phosphate + L-glutamate</text>
        <dbReference type="Rhea" id="RHEA:13237"/>
        <dbReference type="ChEBI" id="CHEBI:29985"/>
        <dbReference type="ChEBI" id="CHEBI:58359"/>
        <dbReference type="ChEBI" id="CHEBI:58725"/>
        <dbReference type="ChEBI" id="CHEBI:61527"/>
        <dbReference type="EC" id="2.6.1.16"/>
    </reaction>
</comment>
<dbReference type="Pfam" id="PF01380">
    <property type="entry name" value="SIS"/>
    <property type="match status" value="1"/>
</dbReference>
<dbReference type="InterPro" id="IPR001347">
    <property type="entry name" value="SIS_dom"/>
</dbReference>
<reference evidence="5" key="2">
    <citation type="submission" date="2021-04" db="EMBL/GenBank/DDBJ databases">
        <authorList>
            <person name="Gilroy R."/>
        </authorList>
    </citation>
    <scope>NUCLEOTIDE SEQUENCE</scope>
    <source>
        <strain evidence="5">ChiBcec1-1093</strain>
    </source>
</reference>
<reference evidence="5" key="1">
    <citation type="journal article" date="2021" name="PeerJ">
        <title>Extensive microbial diversity within the chicken gut microbiome revealed by metagenomics and culture.</title>
        <authorList>
            <person name="Gilroy R."/>
            <person name="Ravi A."/>
            <person name="Getino M."/>
            <person name="Pursley I."/>
            <person name="Horton D.L."/>
            <person name="Alikhan N.F."/>
            <person name="Baker D."/>
            <person name="Gharbi K."/>
            <person name="Hall N."/>
            <person name="Watson M."/>
            <person name="Adriaenssens E.M."/>
            <person name="Foster-Nyarko E."/>
            <person name="Jarju S."/>
            <person name="Secka A."/>
            <person name="Antonio M."/>
            <person name="Oren A."/>
            <person name="Chaudhuri R.R."/>
            <person name="La Ragione R."/>
            <person name="Hildebrand F."/>
            <person name="Pallen M.J."/>
        </authorList>
    </citation>
    <scope>NUCLEOTIDE SEQUENCE</scope>
    <source>
        <strain evidence="5">ChiBcec1-1093</strain>
    </source>
</reference>
<dbReference type="GO" id="GO:0006487">
    <property type="term" value="P:protein N-linked glycosylation"/>
    <property type="evidence" value="ECO:0007669"/>
    <property type="project" value="TreeGrafter"/>
</dbReference>
<dbReference type="AlphaFoldDB" id="A0A9D2GIS8"/>
<dbReference type="InterPro" id="IPR046348">
    <property type="entry name" value="SIS_dom_sf"/>
</dbReference>
<accession>A0A9D2GIS8</accession>
<dbReference type="GO" id="GO:0004360">
    <property type="term" value="F:glutamine-fructose-6-phosphate transaminase (isomerizing) activity"/>
    <property type="evidence" value="ECO:0007669"/>
    <property type="project" value="UniProtKB-EC"/>
</dbReference>
<dbReference type="PANTHER" id="PTHR10937:SF0">
    <property type="entry name" value="GLUTAMINE--FRUCTOSE-6-PHOSPHATE TRANSAMINASE (ISOMERIZING)"/>
    <property type="match status" value="1"/>
</dbReference>
<evidence type="ECO:0000256" key="1">
    <source>
        <dbReference type="ARBA" id="ARBA00001031"/>
    </source>
</evidence>
<dbReference type="SUPFAM" id="SSF53697">
    <property type="entry name" value="SIS domain"/>
    <property type="match status" value="1"/>
</dbReference>
<organism evidence="5 6">
    <name type="scientific">Candidatus Lachnoclostridium stercorigallinarum</name>
    <dbReference type="NCBI Taxonomy" id="2838634"/>
    <lineage>
        <taxon>Bacteria</taxon>
        <taxon>Bacillati</taxon>
        <taxon>Bacillota</taxon>
        <taxon>Clostridia</taxon>
        <taxon>Lachnospirales</taxon>
        <taxon>Lachnospiraceae</taxon>
    </lineage>
</organism>
<evidence type="ECO:0000313" key="5">
    <source>
        <dbReference type="EMBL" id="HIZ79660.1"/>
    </source>
</evidence>
<evidence type="ECO:0000313" key="6">
    <source>
        <dbReference type="Proteomes" id="UP000824101"/>
    </source>
</evidence>
<evidence type="ECO:0000256" key="2">
    <source>
        <dbReference type="ARBA" id="ARBA00012916"/>
    </source>
</evidence>
<dbReference type="GO" id="GO:0097367">
    <property type="term" value="F:carbohydrate derivative binding"/>
    <property type="evidence" value="ECO:0007669"/>
    <property type="project" value="InterPro"/>
</dbReference>
<dbReference type="EC" id="2.6.1.16" evidence="2"/>
<gene>
    <name evidence="5" type="ORF">IAA17_07720</name>
</gene>
<sequence>MEKKRYANPLGSQVLSLPSMVDEQVDYCFSDEVQQSIMTMAEAFDVRKIYITGCGDSIAAAGAMAPVVHRLAGVFQCEMVEPMEFTRFMPASDIGIGEPNSPLVIGISAGGSTSRVVEAMRKANEMGAFTIALTNNGESPVAKEAKRSFVLNTPKMQDDFPGLRSYFASMVGLIAIACRLGRVRNVLPPGSDRVLAESVKAYVHRYAGVLEELDNRMFELAGTWKDLERFDFIGDGKELYSALFAMEKFIECNGVMANYDDAENWCHVGYHIADPESIGTVFFADALSADYGRLQETVRAAAAIKRPVLVITNGEKKDFPEEVQVVRIPGTEPGNEWMQPMMDYAPAALLAGYCCTLAGRKFFNEYDPMAKEYNGSGAYFAEGVRTMKNSKIEIFV</sequence>
<dbReference type="PANTHER" id="PTHR10937">
    <property type="entry name" value="GLUCOSAMINE--FRUCTOSE-6-PHOSPHATE AMINOTRANSFERASE, ISOMERIZING"/>
    <property type="match status" value="1"/>
</dbReference>
<dbReference type="Proteomes" id="UP000824101">
    <property type="component" value="Unassembled WGS sequence"/>
</dbReference>
<protein>
    <recommendedName>
        <fullName evidence="3">Glutamine--fructose-6-phosphate aminotransferase [isomerizing]</fullName>
        <ecNumber evidence="2">2.6.1.16</ecNumber>
    </recommendedName>
</protein>
<evidence type="ECO:0000259" key="4">
    <source>
        <dbReference type="PROSITE" id="PS51464"/>
    </source>
</evidence>
<proteinExistence type="predicted"/>
<dbReference type="Gene3D" id="3.40.50.10490">
    <property type="entry name" value="Glucose-6-phosphate isomerase like protein, domain 1"/>
    <property type="match status" value="2"/>
</dbReference>
<evidence type="ECO:0000256" key="3">
    <source>
        <dbReference type="ARBA" id="ARBA00016090"/>
    </source>
</evidence>
<comment type="caution">
    <text evidence="5">The sequence shown here is derived from an EMBL/GenBank/DDBJ whole genome shotgun (WGS) entry which is preliminary data.</text>
</comment>
<feature type="domain" description="SIS" evidence="4">
    <location>
        <begin position="40"/>
        <end position="186"/>
    </location>
</feature>
<name>A0A9D2GIS8_9FIRM</name>